<feature type="compositionally biased region" description="Basic and acidic residues" evidence="1">
    <location>
        <begin position="10"/>
        <end position="23"/>
    </location>
</feature>
<evidence type="ECO:0000313" key="3">
    <source>
        <dbReference type="Proteomes" id="UP000516373"/>
    </source>
</evidence>
<reference evidence="2 3" key="1">
    <citation type="journal article" date="2014" name="Int. J. Syst. Evol. Microbiol.">
        <title>Complete genome sequence of Corynebacterium casei LMG S-19264T (=DSM 44701T), isolated from a smear-ripened cheese.</title>
        <authorList>
            <consortium name="US DOE Joint Genome Institute (JGI-PGF)"/>
            <person name="Walter F."/>
            <person name="Albersmeier A."/>
            <person name="Kalinowski J."/>
            <person name="Ruckert C."/>
        </authorList>
    </citation>
    <scope>NUCLEOTIDE SEQUENCE [LARGE SCALE GENOMIC DNA]</scope>
    <source>
        <strain evidence="2 3">JCM 4255</strain>
    </source>
</reference>
<dbReference type="EMBL" id="AP023439">
    <property type="protein sequence ID" value="BCL23634.1"/>
    <property type="molecule type" value="Genomic_DNA"/>
</dbReference>
<evidence type="ECO:0000256" key="1">
    <source>
        <dbReference type="SAM" id="MobiDB-lite"/>
    </source>
</evidence>
<dbReference type="Proteomes" id="UP000516373">
    <property type="component" value="Chromosome"/>
</dbReference>
<name>A0A7G1NPH2_9ACTN</name>
<organism evidence="2 3">
    <name type="scientific">Streptomyces tuirus</name>
    <dbReference type="NCBI Taxonomy" id="68278"/>
    <lineage>
        <taxon>Bacteria</taxon>
        <taxon>Bacillati</taxon>
        <taxon>Actinomycetota</taxon>
        <taxon>Actinomycetes</taxon>
        <taxon>Kitasatosporales</taxon>
        <taxon>Streptomycetaceae</taxon>
        <taxon>Streptomyces</taxon>
    </lineage>
</organism>
<evidence type="ECO:0000313" key="2">
    <source>
        <dbReference type="EMBL" id="BCL23634.1"/>
    </source>
</evidence>
<feature type="region of interest" description="Disordered" evidence="1">
    <location>
        <begin position="1"/>
        <end position="58"/>
    </location>
</feature>
<dbReference type="AlphaFoldDB" id="A0A7G1NPH2"/>
<sequence>MQNIRLARRVGPDHDGQRPERQLRVGQGAEVPHGQTEYPVVQASRPSWNGRADDDPGIELVGARRTVPETGLSAAQFPT</sequence>
<proteinExistence type="predicted"/>
<protein>
    <submittedName>
        <fullName evidence="2">Uncharacterized protein</fullName>
    </submittedName>
</protein>
<accession>A0A7G1NPH2</accession>
<gene>
    <name evidence="2" type="ORF">GCM10017668_54770</name>
</gene>
<dbReference type="KEGG" id="stui:GCM10017668_54770"/>